<keyword evidence="14" id="KW-0472">Membrane</keyword>
<evidence type="ECO:0000256" key="5">
    <source>
        <dbReference type="ARBA" id="ARBA00022840"/>
    </source>
</evidence>
<feature type="transmembrane region" description="Helical" evidence="14">
    <location>
        <begin position="6"/>
        <end position="27"/>
    </location>
</feature>
<dbReference type="PANTHER" id="PTHR43272">
    <property type="entry name" value="LONG-CHAIN-FATTY-ACID--COA LIGASE"/>
    <property type="match status" value="1"/>
</dbReference>
<evidence type="ECO:0000256" key="8">
    <source>
        <dbReference type="ARBA" id="ARBA00024495"/>
    </source>
</evidence>
<dbReference type="Pfam" id="PF00501">
    <property type="entry name" value="AMP-binding"/>
    <property type="match status" value="1"/>
</dbReference>
<dbReference type="OMA" id="YLEPISF"/>
<comment type="catalytic activity">
    <reaction evidence="10">
        <text>(5Z,8Z,11Z,14Z)-eicosatetraenoate + ATP + CoA = (5Z,8Z,11Z,14Z)-eicosatetraenoyl-CoA + AMP + diphosphate</text>
        <dbReference type="Rhea" id="RHEA:19713"/>
        <dbReference type="ChEBI" id="CHEBI:30616"/>
        <dbReference type="ChEBI" id="CHEBI:32395"/>
        <dbReference type="ChEBI" id="CHEBI:33019"/>
        <dbReference type="ChEBI" id="CHEBI:57287"/>
        <dbReference type="ChEBI" id="CHEBI:57368"/>
        <dbReference type="ChEBI" id="CHEBI:456215"/>
        <dbReference type="EC" id="6.2.1.15"/>
    </reaction>
    <physiologicalReaction direction="left-to-right" evidence="10">
        <dbReference type="Rhea" id="RHEA:19714"/>
    </physiologicalReaction>
</comment>
<dbReference type="InterPro" id="IPR020845">
    <property type="entry name" value="AMP-binding_CS"/>
</dbReference>
<keyword evidence="3 13" id="KW-0547">Nucleotide-binding</keyword>
<dbReference type="OrthoDB" id="1700726at2759"/>
<reference evidence="16 17" key="2">
    <citation type="submission" date="2018-11" db="EMBL/GenBank/DDBJ databases">
        <authorList>
            <consortium name="Pathogen Informatics"/>
        </authorList>
    </citation>
    <scope>NUCLEOTIDE SEQUENCE [LARGE SCALE GENOMIC DNA]</scope>
</reference>
<dbReference type="PROSITE" id="PS00455">
    <property type="entry name" value="AMP_BINDING"/>
    <property type="match status" value="1"/>
</dbReference>
<comment type="similarity">
    <text evidence="1 13">Belongs to the ATP-dependent AMP-binding enzyme family.</text>
</comment>
<comment type="catalytic activity">
    <reaction evidence="7">
        <text>a long-chain fatty acid + ATP + CoA = a long-chain fatty acyl-CoA + AMP + diphosphate</text>
        <dbReference type="Rhea" id="RHEA:15421"/>
        <dbReference type="ChEBI" id="CHEBI:30616"/>
        <dbReference type="ChEBI" id="CHEBI:33019"/>
        <dbReference type="ChEBI" id="CHEBI:57287"/>
        <dbReference type="ChEBI" id="CHEBI:57560"/>
        <dbReference type="ChEBI" id="CHEBI:83139"/>
        <dbReference type="ChEBI" id="CHEBI:456215"/>
        <dbReference type="EC" id="6.2.1.3"/>
    </reaction>
    <physiologicalReaction direction="left-to-right" evidence="7">
        <dbReference type="Rhea" id="RHEA:15422"/>
    </physiologicalReaction>
</comment>
<keyword evidence="2 13" id="KW-0436">Ligase</keyword>
<evidence type="ECO:0000313" key="17">
    <source>
        <dbReference type="Proteomes" id="UP000276776"/>
    </source>
</evidence>
<dbReference type="AlphaFoldDB" id="A0A0N5CLP5"/>
<evidence type="ECO:0000313" key="16">
    <source>
        <dbReference type="EMBL" id="VDM96267.1"/>
    </source>
</evidence>
<dbReference type="InterPro" id="IPR000873">
    <property type="entry name" value="AMP-dep_synth/lig_dom"/>
</dbReference>
<evidence type="ECO:0000256" key="13">
    <source>
        <dbReference type="RuleBase" id="RU369030"/>
    </source>
</evidence>
<dbReference type="GO" id="GO:0005783">
    <property type="term" value="C:endoplasmic reticulum"/>
    <property type="evidence" value="ECO:0007669"/>
    <property type="project" value="TreeGrafter"/>
</dbReference>
<evidence type="ECO:0000256" key="4">
    <source>
        <dbReference type="ARBA" id="ARBA00022832"/>
    </source>
</evidence>
<evidence type="ECO:0000256" key="7">
    <source>
        <dbReference type="ARBA" id="ARBA00024484"/>
    </source>
</evidence>
<gene>
    <name evidence="16" type="ORF">TCLT_LOCUS1042</name>
</gene>
<accession>A0A0N5CLP5</accession>
<evidence type="ECO:0000256" key="6">
    <source>
        <dbReference type="ARBA" id="ARBA00024469"/>
    </source>
</evidence>
<evidence type="ECO:0000256" key="14">
    <source>
        <dbReference type="SAM" id="Phobius"/>
    </source>
</evidence>
<name>A0A0N5CLP5_THECL</name>
<organism evidence="18">
    <name type="scientific">Thelazia callipaeda</name>
    <name type="common">Oriental eyeworm</name>
    <name type="synonym">Parasitic nematode</name>
    <dbReference type="NCBI Taxonomy" id="103827"/>
    <lineage>
        <taxon>Eukaryota</taxon>
        <taxon>Metazoa</taxon>
        <taxon>Ecdysozoa</taxon>
        <taxon>Nematoda</taxon>
        <taxon>Chromadorea</taxon>
        <taxon>Rhabditida</taxon>
        <taxon>Spirurina</taxon>
        <taxon>Spiruromorpha</taxon>
        <taxon>Thelazioidea</taxon>
        <taxon>Thelaziidae</taxon>
        <taxon>Thelazia</taxon>
    </lineage>
</organism>
<keyword evidence="14" id="KW-0812">Transmembrane</keyword>
<comment type="catalytic activity">
    <reaction evidence="8">
        <text>12-hydroxy-(5Z,8Z,10E,14Z)-eicosatetraenoate + ATP + CoA = 12-hydroxy-(5Z,8Z,10E,14Z)-eicosatetraenoyl-CoA + AMP + diphosphate</text>
        <dbReference type="Rhea" id="RHEA:52112"/>
        <dbReference type="ChEBI" id="CHEBI:30616"/>
        <dbReference type="ChEBI" id="CHEBI:33019"/>
        <dbReference type="ChEBI" id="CHEBI:57287"/>
        <dbReference type="ChEBI" id="CHEBI:90718"/>
        <dbReference type="ChEBI" id="CHEBI:136408"/>
        <dbReference type="ChEBI" id="CHEBI:456215"/>
    </reaction>
    <physiologicalReaction direction="left-to-right" evidence="8">
        <dbReference type="Rhea" id="RHEA:52113"/>
    </physiologicalReaction>
</comment>
<dbReference type="Proteomes" id="UP000276776">
    <property type="component" value="Unassembled WGS sequence"/>
</dbReference>
<dbReference type="InterPro" id="IPR042099">
    <property type="entry name" value="ANL_N_sf"/>
</dbReference>
<reference evidence="18" key="1">
    <citation type="submission" date="2017-02" db="UniProtKB">
        <authorList>
            <consortium name="WormBaseParasite"/>
        </authorList>
    </citation>
    <scope>IDENTIFICATION</scope>
</reference>
<evidence type="ECO:0000256" key="2">
    <source>
        <dbReference type="ARBA" id="ARBA00022598"/>
    </source>
</evidence>
<dbReference type="GO" id="GO:0005524">
    <property type="term" value="F:ATP binding"/>
    <property type="evidence" value="ECO:0007669"/>
    <property type="project" value="UniProtKB-KW"/>
</dbReference>
<evidence type="ECO:0000256" key="10">
    <source>
        <dbReference type="ARBA" id="ARBA00024548"/>
    </source>
</evidence>
<comment type="catalytic activity">
    <reaction evidence="11">
        <text>(E)-hexadec-2-enoate + ATP + CoA = (2E)-hexadecenoyl-CoA + AMP + diphosphate</text>
        <dbReference type="Rhea" id="RHEA:36139"/>
        <dbReference type="ChEBI" id="CHEBI:30616"/>
        <dbReference type="ChEBI" id="CHEBI:33019"/>
        <dbReference type="ChEBI" id="CHEBI:57287"/>
        <dbReference type="ChEBI" id="CHEBI:61526"/>
        <dbReference type="ChEBI" id="CHEBI:72745"/>
        <dbReference type="ChEBI" id="CHEBI:456215"/>
    </reaction>
    <physiologicalReaction direction="left-to-right" evidence="11">
        <dbReference type="Rhea" id="RHEA:36140"/>
    </physiologicalReaction>
</comment>
<dbReference type="CDD" id="cd05927">
    <property type="entry name" value="LC-FACS_euk"/>
    <property type="match status" value="1"/>
</dbReference>
<keyword evidence="17" id="KW-1185">Reference proteome</keyword>
<dbReference type="WBParaSite" id="TCLT_0000104101-mRNA-1">
    <property type="protein sequence ID" value="TCLT_0000104101-mRNA-1"/>
    <property type="gene ID" value="TCLT_0000104101"/>
</dbReference>
<protein>
    <recommendedName>
        <fullName evidence="13">Long-chain-fatty-acid--CoA ligase</fullName>
        <ecNumber evidence="13">6.2.1.3</ecNumber>
    </recommendedName>
</protein>
<evidence type="ECO:0000256" key="9">
    <source>
        <dbReference type="ARBA" id="ARBA00024532"/>
    </source>
</evidence>
<comment type="catalytic activity">
    <reaction evidence="9">
        <text>15-hydroxy-(5Z,8Z,11Z,13E)-eicosatetraenoate + ATP + CoA = 15-hydroxy-(5Z,8Z,11Z,13E)-eicosatetraenoyl-CoA + AMP + diphosphate</text>
        <dbReference type="Rhea" id="RHEA:52116"/>
        <dbReference type="ChEBI" id="CHEBI:30616"/>
        <dbReference type="ChEBI" id="CHEBI:33019"/>
        <dbReference type="ChEBI" id="CHEBI:57287"/>
        <dbReference type="ChEBI" id="CHEBI:78832"/>
        <dbReference type="ChEBI" id="CHEBI:136409"/>
        <dbReference type="ChEBI" id="CHEBI:456215"/>
    </reaction>
    <physiologicalReaction direction="left-to-right" evidence="9">
        <dbReference type="Rhea" id="RHEA:52117"/>
    </physiologicalReaction>
</comment>
<dbReference type="PANTHER" id="PTHR43272:SF107">
    <property type="entry name" value="LONG-CHAIN-FATTY-ACID--COA LIGASE 5"/>
    <property type="match status" value="1"/>
</dbReference>
<evidence type="ECO:0000256" key="1">
    <source>
        <dbReference type="ARBA" id="ARBA00006432"/>
    </source>
</evidence>
<comment type="function">
    <text evidence="13">Catalyzes the conversion of long-chain fatty acids to their active form acyl-CoAs for both synthesis of cellular lipids, and degradation via beta-oxidation.</text>
</comment>
<dbReference type="EC" id="6.2.1.3" evidence="13"/>
<evidence type="ECO:0000256" key="12">
    <source>
        <dbReference type="ARBA" id="ARBA00049139"/>
    </source>
</evidence>
<proteinExistence type="inferred from homology"/>
<keyword evidence="5 13" id="KW-0067">ATP-binding</keyword>
<comment type="catalytic activity">
    <reaction evidence="12">
        <text>hexadecanoate + ATP + CoA = hexadecanoyl-CoA + AMP + diphosphate</text>
        <dbReference type="Rhea" id="RHEA:30751"/>
        <dbReference type="ChEBI" id="CHEBI:7896"/>
        <dbReference type="ChEBI" id="CHEBI:30616"/>
        <dbReference type="ChEBI" id="CHEBI:33019"/>
        <dbReference type="ChEBI" id="CHEBI:57287"/>
        <dbReference type="ChEBI" id="CHEBI:57379"/>
        <dbReference type="ChEBI" id="CHEBI:456215"/>
    </reaction>
    <physiologicalReaction direction="left-to-right" evidence="12">
        <dbReference type="Rhea" id="RHEA:30752"/>
    </physiologicalReaction>
</comment>
<dbReference type="GO" id="GO:0047676">
    <property type="term" value="F:arachidonate-CoA ligase activity"/>
    <property type="evidence" value="ECO:0007669"/>
    <property type="project" value="UniProtKB-EC"/>
</dbReference>
<evidence type="ECO:0000259" key="15">
    <source>
        <dbReference type="Pfam" id="PF00501"/>
    </source>
</evidence>
<keyword evidence="13" id="KW-0443">Lipid metabolism</keyword>
<sequence>MADEYFGSFATLGMAAVVTLGTAGYFWMTGGPIKRQNALLDYKQQTRVLKDGSRVAACLKDDNLVPGYYSDVKTICEAVLRGLRESKNGRMLGIRKTQLGGSSPYVWLTYKEVLARSENLALGFETIGLTRGQDTFIGIYVRNRPEWVIAELATYNNRSVLVPIYETLGQAACNFIVNQTQLQIVIVDDERKALNVFKSKADCPSIKYVVVIDAYTDSLKEKARAVGISLFQFTDLEERGMYSEKRNFDLPSSEDLCTIAYTSGTTGQPKGAMITHGNVIACTTGLDFFRTCGFQPGDSMISFLPLAHMFERLLETAAFMCGVSVGYYSGNIKTLINDIQELKPTIMPAVPRVLNRLYDNVISELNKSYIAKVLFLLGMALKRRYLQLYVNFSGILRNNFWEKFLFQKIRDGLGGRVKLIISGSAPLSGEVLDFVRITMGCVVLEGYGQTECVAECTLSCEGDSSTGCVGIPVYCNKIKLFDVPELGYFVKDEVGEICVKGYNVFKGYYRNEELSREAIDADGWLHTGDIGRWTKCGTLSIVDRKKHIFKLSQGEFIAPEKVELIYTHSKYVSQIFVYGESLKSCLIGIVVPKAEEMYNLAKNFDLLKDSLFELCKNEKVKKTVLDNMIETAKRSGLCSLEQVKDIYLCSEPFSVENNLLTPTMKNKRVELKKRFANELAKMYSKLQ</sequence>
<evidence type="ECO:0000256" key="3">
    <source>
        <dbReference type="ARBA" id="ARBA00022741"/>
    </source>
</evidence>
<dbReference type="InterPro" id="IPR045311">
    <property type="entry name" value="LC-FACS_euk"/>
</dbReference>
<dbReference type="GO" id="GO:0016020">
    <property type="term" value="C:membrane"/>
    <property type="evidence" value="ECO:0007669"/>
    <property type="project" value="TreeGrafter"/>
</dbReference>
<dbReference type="EMBL" id="UYYF01000109">
    <property type="protein sequence ID" value="VDM96267.1"/>
    <property type="molecule type" value="Genomic_DNA"/>
</dbReference>
<dbReference type="Gene3D" id="3.40.50.12780">
    <property type="entry name" value="N-terminal domain of ligase-like"/>
    <property type="match status" value="1"/>
</dbReference>
<evidence type="ECO:0000313" key="18">
    <source>
        <dbReference type="WBParaSite" id="TCLT_0000104101-mRNA-1"/>
    </source>
</evidence>
<dbReference type="SUPFAM" id="SSF56801">
    <property type="entry name" value="Acetyl-CoA synthetase-like"/>
    <property type="match status" value="1"/>
</dbReference>
<dbReference type="STRING" id="103827.A0A0N5CLP5"/>
<evidence type="ECO:0000256" key="11">
    <source>
        <dbReference type="ARBA" id="ARBA00024565"/>
    </source>
</evidence>
<keyword evidence="4 13" id="KW-0276">Fatty acid metabolism</keyword>
<keyword evidence="14" id="KW-1133">Transmembrane helix</keyword>
<feature type="domain" description="AMP-dependent synthetase/ligase" evidence="15">
    <location>
        <begin position="104"/>
        <end position="509"/>
    </location>
</feature>
<comment type="catalytic activity">
    <reaction evidence="6">
        <text>5-hydroxy-(6E,8Z,11Z,14Z)-eicosatetraenoate + ATP + CoA = 5-hydroxy-(6E,8Z,11Z,14Z)-eicosatetraenoyl-CoA + AMP + diphosphate</text>
        <dbReference type="Rhea" id="RHEA:52108"/>
        <dbReference type="ChEBI" id="CHEBI:30616"/>
        <dbReference type="ChEBI" id="CHEBI:33019"/>
        <dbReference type="ChEBI" id="CHEBI:57287"/>
        <dbReference type="ChEBI" id="CHEBI:65341"/>
        <dbReference type="ChEBI" id="CHEBI:136407"/>
        <dbReference type="ChEBI" id="CHEBI:456215"/>
    </reaction>
    <physiologicalReaction direction="left-to-right" evidence="6">
        <dbReference type="Rhea" id="RHEA:52109"/>
    </physiologicalReaction>
</comment>